<dbReference type="FunFam" id="1.10.730.20:FF:000001">
    <property type="entry name" value="Isoleucine--tRNA ligase"/>
    <property type="match status" value="1"/>
</dbReference>
<dbReference type="PANTHER" id="PTHR42765:SF1">
    <property type="entry name" value="ISOLEUCINE--TRNA LIGASE, MITOCHONDRIAL"/>
    <property type="match status" value="1"/>
</dbReference>
<evidence type="ECO:0000256" key="10">
    <source>
        <dbReference type="HAMAP-Rule" id="MF_02002"/>
    </source>
</evidence>
<dbReference type="GO" id="GO:0008270">
    <property type="term" value="F:zinc ion binding"/>
    <property type="evidence" value="ECO:0007669"/>
    <property type="project" value="UniProtKB-UniRule"/>
</dbReference>
<dbReference type="Gene3D" id="1.10.730.20">
    <property type="match status" value="1"/>
</dbReference>
<comment type="subunit">
    <text evidence="10">Monomer.</text>
</comment>
<dbReference type="EMBL" id="JACOPQ010000004">
    <property type="protein sequence ID" value="MBC5736804.1"/>
    <property type="molecule type" value="Genomic_DNA"/>
</dbReference>
<dbReference type="InterPro" id="IPR009080">
    <property type="entry name" value="tRNAsynth_Ia_anticodon-bd"/>
</dbReference>
<dbReference type="InterPro" id="IPR013155">
    <property type="entry name" value="M/V/L/I-tRNA-synth_anticd-bd"/>
</dbReference>
<keyword evidence="15" id="KW-1185">Reference proteome</keyword>
<dbReference type="AlphaFoldDB" id="A0A8J6MCX2"/>
<dbReference type="PRINTS" id="PR00984">
    <property type="entry name" value="TRNASYNTHILE"/>
</dbReference>
<evidence type="ECO:0000256" key="7">
    <source>
        <dbReference type="ARBA" id="ARBA00023146"/>
    </source>
</evidence>
<feature type="short sequence motif" description="'KMSKS' region" evidence="10">
    <location>
        <begin position="607"/>
        <end position="611"/>
    </location>
</feature>
<comment type="function">
    <text evidence="8 10">Catalyzes the attachment of isoleucine to tRNA(Ile). As IleRS can inadvertently accommodate and process structurally similar amino acids such as valine, to avoid such errors it has two additional distinct tRNA(Ile)-dependent editing activities. One activity is designated as 'pretransfer' editing and involves the hydrolysis of activated Val-AMP. The other activity is designated 'posttransfer' editing and involves deacylation of mischarged Val-tRNA(Ile).</text>
</comment>
<evidence type="ECO:0000256" key="1">
    <source>
        <dbReference type="ARBA" id="ARBA00006887"/>
    </source>
</evidence>
<gene>
    <name evidence="10 14" type="primary">ileS</name>
    <name evidence="14" type="ORF">H8S62_07235</name>
</gene>
<comment type="similarity">
    <text evidence="1 10">Belongs to the class-I aminoacyl-tRNA synthetase family. IleS type 1 subfamily.</text>
</comment>
<dbReference type="SUPFAM" id="SSF47323">
    <property type="entry name" value="Anticodon-binding domain of a subclass of class I aminoacyl-tRNA synthetases"/>
    <property type="match status" value="1"/>
</dbReference>
<dbReference type="GO" id="GO:0006428">
    <property type="term" value="P:isoleucyl-tRNA aminoacylation"/>
    <property type="evidence" value="ECO:0007669"/>
    <property type="project" value="UniProtKB-UniRule"/>
</dbReference>
<evidence type="ECO:0000256" key="6">
    <source>
        <dbReference type="ARBA" id="ARBA00022917"/>
    </source>
</evidence>
<evidence type="ECO:0000256" key="2">
    <source>
        <dbReference type="ARBA" id="ARBA00022490"/>
    </source>
</evidence>
<feature type="domain" description="Aminoacyl-tRNA synthetase class Ia" evidence="11">
    <location>
        <begin position="27"/>
        <end position="646"/>
    </location>
</feature>
<keyword evidence="4 10" id="KW-0547">Nucleotide-binding</keyword>
<keyword evidence="10" id="KW-0862">Zinc</keyword>
<evidence type="ECO:0000259" key="13">
    <source>
        <dbReference type="Pfam" id="PF08264"/>
    </source>
</evidence>
<proteinExistence type="inferred from homology"/>
<reference evidence="14" key="1">
    <citation type="submission" date="2020-08" db="EMBL/GenBank/DDBJ databases">
        <title>Genome public.</title>
        <authorList>
            <person name="Liu C."/>
            <person name="Sun Q."/>
        </authorList>
    </citation>
    <scope>NUCLEOTIDE SEQUENCE</scope>
    <source>
        <strain evidence="14">NSJ-52</strain>
    </source>
</reference>
<feature type="binding site" evidence="10">
    <location>
        <position position="928"/>
    </location>
    <ligand>
        <name>Zn(2+)</name>
        <dbReference type="ChEBI" id="CHEBI:29105"/>
    </ligand>
</feature>
<feature type="binding site" evidence="10">
    <location>
        <position position="911"/>
    </location>
    <ligand>
        <name>Zn(2+)</name>
        <dbReference type="ChEBI" id="CHEBI:29105"/>
    </ligand>
</feature>
<dbReference type="NCBIfam" id="TIGR00392">
    <property type="entry name" value="ileS"/>
    <property type="match status" value="1"/>
</dbReference>
<dbReference type="InterPro" id="IPR002301">
    <property type="entry name" value="Ile-tRNA-ligase"/>
</dbReference>
<evidence type="ECO:0000256" key="4">
    <source>
        <dbReference type="ARBA" id="ARBA00022741"/>
    </source>
</evidence>
<evidence type="ECO:0000259" key="12">
    <source>
        <dbReference type="Pfam" id="PF06827"/>
    </source>
</evidence>
<keyword evidence="3 10" id="KW-0436">Ligase</keyword>
<dbReference type="PROSITE" id="PS00178">
    <property type="entry name" value="AA_TRNA_LIGASE_I"/>
    <property type="match status" value="1"/>
</dbReference>
<dbReference type="InterPro" id="IPR033708">
    <property type="entry name" value="Anticodon_Ile_BEm"/>
</dbReference>
<feature type="binding site" evidence="10">
    <location>
        <position position="908"/>
    </location>
    <ligand>
        <name>Zn(2+)</name>
        <dbReference type="ChEBI" id="CHEBI:29105"/>
    </ligand>
</feature>
<dbReference type="FunFam" id="3.40.50.620:FF:000152">
    <property type="entry name" value="Isoleucine--tRNA ligase"/>
    <property type="match status" value="1"/>
</dbReference>
<dbReference type="InterPro" id="IPR002300">
    <property type="entry name" value="aa-tRNA-synth_Ia"/>
</dbReference>
<evidence type="ECO:0000256" key="9">
    <source>
        <dbReference type="ARBA" id="ARBA00048359"/>
    </source>
</evidence>
<dbReference type="Gene3D" id="1.10.10.830">
    <property type="entry name" value="Ile-tRNA synthetase CP2 domain-like"/>
    <property type="match status" value="1"/>
</dbReference>
<evidence type="ECO:0000313" key="15">
    <source>
        <dbReference type="Proteomes" id="UP000607645"/>
    </source>
</evidence>
<sequence length="939" mass="105986">MDYNQTIHLPKTDFPMRAGLPRREPDMLKEMQEKDLYHKLMQKNEGKPKFVLHDGPPYANGNIHIGTALNKILKDMIVKHRNMTGYCAPYVPGWDTHGLPIESAILKDKKVKRDELSTSEFREKCQAYAEDFVNKQREQFKRLGVLGEWEDPYLTYKPSFEAKQIEVFGKMAEKGYIYKGMKPVYWCPHDQTALAEAEIEYADDPCTTLFVKFPVADDKGKLSQYCDLSRLFFVIWTTTPWTIPGNMAICVNAEFEYVLLQAPGGEVYVLAKDLAQAVCKAGRIDFDACKVLATLKGGEFELMTARHPLFDRESVLLCGEHVTLDAGTGCVHTAPGFGADDFHICRQYDQAGLTHIGTPVPVNARGVMTDERYNGQFYAKGNDMVVADLEREGFLLAKENITHSYPHCWRCKHPIIYRATEQWFCSVDAIKDAAVKSCDGIQWKPEWGKDRMTSMISERNDWCISRQRVWGVPIPIFYCEKCGKDIVTPETIQRISDLFREHGSNVWFDKTADELVPEGFVCPVCGHNHFTKESDIMDVWFDSGSTHAAVLDERPYLHFPADVYLEGGDQYRGWFQSSMLTSIATKGVAPYKQIITHGWTVDGEGKAMHKSLGNAVSPDEVIKDYGADMLRLWVASADYTQDMRISKEIMKQLSDAYLKIRNTARYMLGSLNGFDPNTDTVAYAELADLDKWALSRLNDLSRTVRAYYNKYEFHGVYRSIYNFCVVDMSNFYFDIIKDRLYCGDLSGRRSAQTALYRILDGMTRLAAPILAFTSEEIWAAMPHDGAADGESVLFNEMPDYDEALALPEAEAARWQAAMDLRADVNKALEIARSEKRIGKSLEAKVTLYFDGEAQALWNGPLGGFDTADLETVCIVSHVDAVLGSGEGYAGEAVPGLTVKVEPAEGGKCERCWMYKEDVGRDHDHPALCTRCASVVRAEQ</sequence>
<protein>
    <recommendedName>
        <fullName evidence="10">Isoleucine--tRNA ligase</fullName>
        <ecNumber evidence="10">6.1.1.5</ecNumber>
    </recommendedName>
    <alternativeName>
        <fullName evidence="10">Isoleucyl-tRNA synthetase</fullName>
        <shortName evidence="10">IleRS</shortName>
    </alternativeName>
</protein>
<keyword evidence="6 10" id="KW-0648">Protein biosynthesis</keyword>
<comment type="subcellular location">
    <subcellularLocation>
        <location evidence="10">Cytoplasm</location>
    </subcellularLocation>
</comment>
<evidence type="ECO:0000313" key="14">
    <source>
        <dbReference type="EMBL" id="MBC5736804.1"/>
    </source>
</evidence>
<dbReference type="SUPFAM" id="SSF52374">
    <property type="entry name" value="Nucleotidylyl transferase"/>
    <property type="match status" value="1"/>
</dbReference>
<dbReference type="GO" id="GO:0000049">
    <property type="term" value="F:tRNA binding"/>
    <property type="evidence" value="ECO:0007669"/>
    <property type="project" value="InterPro"/>
</dbReference>
<dbReference type="GO" id="GO:0005524">
    <property type="term" value="F:ATP binding"/>
    <property type="evidence" value="ECO:0007669"/>
    <property type="project" value="UniProtKB-UniRule"/>
</dbReference>
<dbReference type="GO" id="GO:0005829">
    <property type="term" value="C:cytosol"/>
    <property type="evidence" value="ECO:0007669"/>
    <property type="project" value="TreeGrafter"/>
</dbReference>
<feature type="binding site" evidence="10">
    <location>
        <position position="566"/>
    </location>
    <ligand>
        <name>L-isoleucyl-5'-AMP</name>
        <dbReference type="ChEBI" id="CHEBI:178002"/>
    </ligand>
</feature>
<dbReference type="GO" id="GO:0002161">
    <property type="term" value="F:aminoacyl-tRNA deacylase activity"/>
    <property type="evidence" value="ECO:0007669"/>
    <property type="project" value="InterPro"/>
</dbReference>
<dbReference type="InterPro" id="IPR009008">
    <property type="entry name" value="Val/Leu/Ile-tRNA-synth_edit"/>
</dbReference>
<dbReference type="PANTHER" id="PTHR42765">
    <property type="entry name" value="SOLEUCYL-TRNA SYNTHETASE"/>
    <property type="match status" value="1"/>
</dbReference>
<dbReference type="EC" id="6.1.1.5" evidence="10"/>
<dbReference type="SUPFAM" id="SSF50677">
    <property type="entry name" value="ValRS/IleRS/LeuRS editing domain"/>
    <property type="match status" value="1"/>
</dbReference>
<comment type="domain">
    <text evidence="10">IleRS has two distinct active sites: one for aminoacylation and one for editing. The misactivated valine is translocated from the active site to the editing site, which sterically excludes the correctly activated isoleucine. The single editing site contains two valyl binding pockets, one specific for each substrate (Val-AMP or Val-tRNA(Ile)).</text>
</comment>
<keyword evidence="5 10" id="KW-0067">ATP-binding</keyword>
<comment type="catalytic activity">
    <reaction evidence="9 10">
        <text>tRNA(Ile) + L-isoleucine + ATP = L-isoleucyl-tRNA(Ile) + AMP + diphosphate</text>
        <dbReference type="Rhea" id="RHEA:11060"/>
        <dbReference type="Rhea" id="RHEA-COMP:9666"/>
        <dbReference type="Rhea" id="RHEA-COMP:9695"/>
        <dbReference type="ChEBI" id="CHEBI:30616"/>
        <dbReference type="ChEBI" id="CHEBI:33019"/>
        <dbReference type="ChEBI" id="CHEBI:58045"/>
        <dbReference type="ChEBI" id="CHEBI:78442"/>
        <dbReference type="ChEBI" id="CHEBI:78528"/>
        <dbReference type="ChEBI" id="CHEBI:456215"/>
        <dbReference type="EC" id="6.1.1.5"/>
    </reaction>
</comment>
<dbReference type="InterPro" id="IPR023585">
    <property type="entry name" value="Ile-tRNA-ligase_type1"/>
</dbReference>
<dbReference type="Pfam" id="PF06827">
    <property type="entry name" value="zf-FPG_IleRS"/>
    <property type="match status" value="1"/>
</dbReference>
<evidence type="ECO:0000256" key="5">
    <source>
        <dbReference type="ARBA" id="ARBA00022840"/>
    </source>
</evidence>
<keyword evidence="10" id="KW-0479">Metal-binding</keyword>
<feature type="binding site" evidence="10">
    <location>
        <position position="931"/>
    </location>
    <ligand>
        <name>Zn(2+)</name>
        <dbReference type="ChEBI" id="CHEBI:29105"/>
    </ligand>
</feature>
<keyword evidence="7 10" id="KW-0030">Aminoacyl-tRNA synthetase</keyword>
<dbReference type="InterPro" id="IPR001412">
    <property type="entry name" value="aa-tRNA-synth_I_CS"/>
</dbReference>
<dbReference type="Pfam" id="PF00133">
    <property type="entry name" value="tRNA-synt_1"/>
    <property type="match status" value="1"/>
</dbReference>
<dbReference type="Proteomes" id="UP000607645">
    <property type="component" value="Unassembled WGS sequence"/>
</dbReference>
<dbReference type="GO" id="GO:0004822">
    <property type="term" value="F:isoleucine-tRNA ligase activity"/>
    <property type="evidence" value="ECO:0007669"/>
    <property type="project" value="UniProtKB-UniRule"/>
</dbReference>
<feature type="domain" description="Zinc finger FPG/IleRS-type" evidence="12">
    <location>
        <begin position="905"/>
        <end position="934"/>
    </location>
</feature>
<evidence type="ECO:0000259" key="11">
    <source>
        <dbReference type="Pfam" id="PF00133"/>
    </source>
</evidence>
<feature type="binding site" evidence="10">
    <location>
        <position position="610"/>
    </location>
    <ligand>
        <name>ATP</name>
        <dbReference type="ChEBI" id="CHEBI:30616"/>
    </ligand>
</feature>
<accession>A0A8J6MCX2</accession>
<organism evidence="14 15">
    <name type="scientific">Lawsonibacter faecis</name>
    <dbReference type="NCBI Taxonomy" id="2763052"/>
    <lineage>
        <taxon>Bacteria</taxon>
        <taxon>Bacillati</taxon>
        <taxon>Bacillota</taxon>
        <taxon>Clostridia</taxon>
        <taxon>Eubacteriales</taxon>
        <taxon>Oscillospiraceae</taxon>
        <taxon>Lawsonibacter</taxon>
    </lineage>
</organism>
<dbReference type="Gene3D" id="3.40.50.620">
    <property type="entry name" value="HUPs"/>
    <property type="match status" value="2"/>
</dbReference>
<dbReference type="Pfam" id="PF08264">
    <property type="entry name" value="Anticodon_1"/>
    <property type="match status" value="1"/>
</dbReference>
<dbReference type="InterPro" id="IPR050081">
    <property type="entry name" value="Ile-tRNA_ligase"/>
</dbReference>
<name>A0A8J6MCX2_9FIRM</name>
<comment type="caution">
    <text evidence="14">The sequence shown here is derived from an EMBL/GenBank/DDBJ whole genome shotgun (WGS) entry which is preliminary data.</text>
</comment>
<feature type="short sequence motif" description="'HIGH' region" evidence="10">
    <location>
        <begin position="57"/>
        <end position="67"/>
    </location>
</feature>
<evidence type="ECO:0000256" key="8">
    <source>
        <dbReference type="ARBA" id="ARBA00025217"/>
    </source>
</evidence>
<keyword evidence="2 10" id="KW-0963">Cytoplasm</keyword>
<dbReference type="InterPro" id="IPR010663">
    <property type="entry name" value="Znf_FPG/IleRS"/>
</dbReference>
<dbReference type="CDD" id="cd00818">
    <property type="entry name" value="IleRS_core"/>
    <property type="match status" value="1"/>
</dbReference>
<dbReference type="HAMAP" id="MF_02002">
    <property type="entry name" value="Ile_tRNA_synth_type1"/>
    <property type="match status" value="1"/>
</dbReference>
<dbReference type="CDD" id="cd07960">
    <property type="entry name" value="Anticodon_Ia_Ile_BEm"/>
    <property type="match status" value="1"/>
</dbReference>
<dbReference type="RefSeq" id="WP_186918880.1">
    <property type="nucleotide sequence ID" value="NZ_JACOPQ010000004.1"/>
</dbReference>
<feature type="domain" description="Methionyl/Valyl/Leucyl/Isoleucyl-tRNA synthetase anticodon-binding" evidence="13">
    <location>
        <begin position="690"/>
        <end position="846"/>
    </location>
</feature>
<comment type="cofactor">
    <cofactor evidence="10">
        <name>Zn(2+)</name>
        <dbReference type="ChEBI" id="CHEBI:29105"/>
    </cofactor>
    <text evidence="10">Binds 1 zinc ion per subunit.</text>
</comment>
<evidence type="ECO:0000256" key="3">
    <source>
        <dbReference type="ARBA" id="ARBA00022598"/>
    </source>
</evidence>
<dbReference type="InterPro" id="IPR014729">
    <property type="entry name" value="Rossmann-like_a/b/a_fold"/>
</dbReference>